<dbReference type="PANTHER" id="PTHR33376:SF2">
    <property type="entry name" value="DICARBOXYLATE-BINDING PERIPLASMIC PROTEIN"/>
    <property type="match status" value="1"/>
</dbReference>
<organism evidence="2 3">
    <name type="scientific">Microbaculum marinum</name>
    <dbReference type="NCBI Taxonomy" id="1764581"/>
    <lineage>
        <taxon>Bacteria</taxon>
        <taxon>Pseudomonadati</taxon>
        <taxon>Pseudomonadota</taxon>
        <taxon>Alphaproteobacteria</taxon>
        <taxon>Hyphomicrobiales</taxon>
        <taxon>Tepidamorphaceae</taxon>
        <taxon>Microbaculum</taxon>
    </lineage>
</organism>
<name>A0AAW9RMK3_9HYPH</name>
<dbReference type="InterPro" id="IPR038404">
    <property type="entry name" value="TRAP_DctP_sf"/>
</dbReference>
<reference evidence="2 3" key="1">
    <citation type="submission" date="2024-02" db="EMBL/GenBank/DDBJ databases">
        <title>Genome analysis and characterization of Microbaculum marinisediminis sp. nov., isolated from marine sediment.</title>
        <authorList>
            <person name="Du Z.-J."/>
            <person name="Ye Y.-Q."/>
            <person name="Zhang Z.-R."/>
            <person name="Yuan S.-M."/>
            <person name="Zhang X.-Y."/>
        </authorList>
    </citation>
    <scope>NUCLEOTIDE SEQUENCE [LARGE SCALE GENOMIC DNA]</scope>
    <source>
        <strain evidence="2 3">SDUM1044001</strain>
    </source>
</reference>
<dbReference type="Gene3D" id="3.40.190.170">
    <property type="entry name" value="Bacterial extracellular solute-binding protein, family 7"/>
    <property type="match status" value="1"/>
</dbReference>
<dbReference type="InterPro" id="IPR018389">
    <property type="entry name" value="DctP_fam"/>
</dbReference>
<evidence type="ECO:0000256" key="1">
    <source>
        <dbReference type="ARBA" id="ARBA00022729"/>
    </source>
</evidence>
<dbReference type="InterPro" id="IPR006311">
    <property type="entry name" value="TAT_signal"/>
</dbReference>
<protein>
    <submittedName>
        <fullName evidence="2">TRAP transporter substrate-binding protein</fullName>
    </submittedName>
</protein>
<evidence type="ECO:0000313" key="3">
    <source>
        <dbReference type="Proteomes" id="UP001378188"/>
    </source>
</evidence>
<dbReference type="NCBIfam" id="TIGR00787">
    <property type="entry name" value="dctP"/>
    <property type="match status" value="1"/>
</dbReference>
<dbReference type="PROSITE" id="PS51318">
    <property type="entry name" value="TAT"/>
    <property type="match status" value="1"/>
</dbReference>
<dbReference type="Proteomes" id="UP001378188">
    <property type="component" value="Unassembled WGS sequence"/>
</dbReference>
<dbReference type="PIRSF" id="PIRSF006470">
    <property type="entry name" value="DctB"/>
    <property type="match status" value="1"/>
</dbReference>
<dbReference type="PANTHER" id="PTHR33376">
    <property type="match status" value="1"/>
</dbReference>
<evidence type="ECO:0000313" key="2">
    <source>
        <dbReference type="EMBL" id="MEJ8571538.1"/>
    </source>
</evidence>
<dbReference type="RefSeq" id="WP_340329237.1">
    <property type="nucleotide sequence ID" value="NZ_JAZHOF010000003.1"/>
</dbReference>
<dbReference type="CDD" id="cd13603">
    <property type="entry name" value="PBP2_TRAP_Siap_TeaA_like"/>
    <property type="match status" value="1"/>
</dbReference>
<dbReference type="GO" id="GO:0030288">
    <property type="term" value="C:outer membrane-bounded periplasmic space"/>
    <property type="evidence" value="ECO:0007669"/>
    <property type="project" value="InterPro"/>
</dbReference>
<dbReference type="GO" id="GO:0055085">
    <property type="term" value="P:transmembrane transport"/>
    <property type="evidence" value="ECO:0007669"/>
    <property type="project" value="InterPro"/>
</dbReference>
<accession>A0AAW9RMK3</accession>
<dbReference type="AlphaFoldDB" id="A0AAW9RMK3"/>
<keyword evidence="1" id="KW-0732">Signal</keyword>
<keyword evidence="3" id="KW-1185">Reference proteome</keyword>
<sequence>MRNRSTRKPAGAMHRRDALKLISAAGVAGAAGSFGLAAPAIGQSSRTLKFGHMVPTKTVYHQAIQMFGDELSKLSDGKLKLQIFPSSQLGPISEMLQSVQAGALEFSMAVPAWYSNFMKPMDVFTLPYIVSSPERLKAALEGDIGAHIEEMGTEVGFQIIGYWLLGQRSIVNRLRPVETPADCKDLKLRVINSEVYMATFRALGANPIAMDPSELYLALQQGIVDGFEYPLPDILDQKLYEVAEYISLDEHTTDFFLNTTSPKTWAGFSSEEQQMVSQAMKTAMDWQWDAQPKDIARARGELEKLVNVNPITPDNKKLFLEATQPVYKQFEDSIGKEWLEQCVKALGPGQA</sequence>
<dbReference type="NCBIfam" id="NF037995">
    <property type="entry name" value="TRAP_S1"/>
    <property type="match status" value="1"/>
</dbReference>
<gene>
    <name evidence="2" type="ORF">V3328_08645</name>
</gene>
<comment type="caution">
    <text evidence="2">The sequence shown here is derived from an EMBL/GenBank/DDBJ whole genome shotgun (WGS) entry which is preliminary data.</text>
</comment>
<proteinExistence type="predicted"/>
<dbReference type="GO" id="GO:0030246">
    <property type="term" value="F:carbohydrate binding"/>
    <property type="evidence" value="ECO:0007669"/>
    <property type="project" value="TreeGrafter"/>
</dbReference>
<dbReference type="Pfam" id="PF03480">
    <property type="entry name" value="DctP"/>
    <property type="match status" value="1"/>
</dbReference>
<dbReference type="EMBL" id="JAZHOF010000003">
    <property type="protein sequence ID" value="MEJ8571538.1"/>
    <property type="molecule type" value="Genomic_DNA"/>
</dbReference>
<dbReference type="InterPro" id="IPR004682">
    <property type="entry name" value="TRAP_DctP"/>
</dbReference>